<dbReference type="Pfam" id="PF14470">
    <property type="entry name" value="bPH_3"/>
    <property type="match status" value="1"/>
</dbReference>
<sequence length="112" mass="13108">MIADLQILHQQLKKNETIQGSIRCSLEVFIYKKIVRPGMLAATEKRLIFCADSIPGNELIESFDYANIEAIQLTRNLMNQYITIKYKKDTIKFKQLISEDIEDFMTKIKTYK</sequence>
<organism evidence="2 3">
    <name type="scientific">Niallia circulans</name>
    <name type="common">Bacillus circulans</name>
    <dbReference type="NCBI Taxonomy" id="1397"/>
    <lineage>
        <taxon>Bacteria</taxon>
        <taxon>Bacillati</taxon>
        <taxon>Bacillota</taxon>
        <taxon>Bacilli</taxon>
        <taxon>Bacillales</taxon>
        <taxon>Bacillaceae</taxon>
        <taxon>Niallia</taxon>
    </lineage>
</organism>
<proteinExistence type="predicted"/>
<evidence type="ECO:0000313" key="3">
    <source>
        <dbReference type="Proteomes" id="UP000036045"/>
    </source>
</evidence>
<gene>
    <name evidence="2" type="ORF">ABW02_03450</name>
</gene>
<evidence type="ECO:0000313" key="2">
    <source>
        <dbReference type="EMBL" id="KLV27961.1"/>
    </source>
</evidence>
<dbReference type="InterPro" id="IPR039519">
    <property type="entry name" value="YokE-like_PH"/>
</dbReference>
<dbReference type="InterPro" id="IPR011993">
    <property type="entry name" value="PH-like_dom_sf"/>
</dbReference>
<keyword evidence="3" id="KW-1185">Reference proteome</keyword>
<protein>
    <recommendedName>
        <fullName evidence="1">YokE-like PH domain-containing protein</fullName>
    </recommendedName>
</protein>
<name>A0A0J1IPT2_NIACI</name>
<accession>A0A0J1IPT2</accession>
<dbReference type="Proteomes" id="UP000036045">
    <property type="component" value="Unassembled WGS sequence"/>
</dbReference>
<feature type="domain" description="YokE-like PH" evidence="1">
    <location>
        <begin position="12"/>
        <end position="109"/>
    </location>
</feature>
<dbReference type="EMBL" id="LDPH01000002">
    <property type="protein sequence ID" value="KLV27961.1"/>
    <property type="molecule type" value="Genomic_DNA"/>
</dbReference>
<reference evidence="2 3" key="1">
    <citation type="submission" date="2015-05" db="EMBL/GenBank/DDBJ databases">
        <title>Whole genome sequence and identification of bacterial endophytes from Costus igneus.</title>
        <authorList>
            <person name="Lee Y.P."/>
            <person name="Gan H.M."/>
            <person name="Eng W."/>
            <person name="Wheatley M.S."/>
            <person name="Caraballo A."/>
            <person name="Polter S."/>
            <person name="Savka M.A."/>
            <person name="Hudson A.O."/>
        </authorList>
    </citation>
    <scope>NUCLEOTIDE SEQUENCE [LARGE SCALE GENOMIC DNA]</scope>
    <source>
        <strain evidence="2 3">RIT379</strain>
    </source>
</reference>
<comment type="caution">
    <text evidence="2">The sequence shown here is derived from an EMBL/GenBank/DDBJ whole genome shotgun (WGS) entry which is preliminary data.</text>
</comment>
<dbReference type="AlphaFoldDB" id="A0A0J1IPT2"/>
<evidence type="ECO:0000259" key="1">
    <source>
        <dbReference type="Pfam" id="PF14470"/>
    </source>
</evidence>
<dbReference type="PATRIC" id="fig|1397.4.peg.1963"/>
<dbReference type="Gene3D" id="2.30.29.30">
    <property type="entry name" value="Pleckstrin-homology domain (PH domain)/Phosphotyrosine-binding domain (PTB)"/>
    <property type="match status" value="1"/>
</dbReference>